<dbReference type="SUPFAM" id="SSF55347">
    <property type="entry name" value="Glyceraldehyde-3-phosphate dehydrogenase-like, C-terminal domain"/>
    <property type="match status" value="1"/>
</dbReference>
<feature type="domain" description="Gfo/Idh/MocA-like oxidoreductase N-terminal" evidence="1">
    <location>
        <begin position="2"/>
        <end position="111"/>
    </location>
</feature>
<dbReference type="InterPro" id="IPR051450">
    <property type="entry name" value="Gfo/Idh/MocA_Oxidoreductases"/>
</dbReference>
<dbReference type="SUPFAM" id="SSF51735">
    <property type="entry name" value="NAD(P)-binding Rossmann-fold domains"/>
    <property type="match status" value="1"/>
</dbReference>
<dbReference type="PANTHER" id="PTHR43377">
    <property type="entry name" value="BILIVERDIN REDUCTASE A"/>
    <property type="match status" value="1"/>
</dbReference>
<dbReference type="EMBL" id="UINC01042750">
    <property type="protein sequence ID" value="SVB45799.1"/>
    <property type="molecule type" value="Genomic_DNA"/>
</dbReference>
<dbReference type="Gene3D" id="3.30.360.10">
    <property type="entry name" value="Dihydrodipicolinate Reductase, domain 2"/>
    <property type="match status" value="1"/>
</dbReference>
<gene>
    <name evidence="2" type="ORF">METZ01_LOCUS198653</name>
</gene>
<reference evidence="2" key="1">
    <citation type="submission" date="2018-05" db="EMBL/GenBank/DDBJ databases">
        <authorList>
            <person name="Lanie J.A."/>
            <person name="Ng W.-L."/>
            <person name="Kazmierczak K.M."/>
            <person name="Andrzejewski T.M."/>
            <person name="Davidsen T.M."/>
            <person name="Wayne K.J."/>
            <person name="Tettelin H."/>
            <person name="Glass J.I."/>
            <person name="Rusch D."/>
            <person name="Podicherti R."/>
            <person name="Tsui H.-C.T."/>
            <person name="Winkler M.E."/>
        </authorList>
    </citation>
    <scope>NUCLEOTIDE SEQUENCE</scope>
</reference>
<proteinExistence type="predicted"/>
<dbReference type="AlphaFoldDB" id="A0A382E5V3"/>
<dbReference type="PANTHER" id="PTHR43377:SF6">
    <property type="entry name" value="GFO_IDH_MOCA-LIKE OXIDOREDUCTASE N-TERMINAL DOMAIN-CONTAINING PROTEIN"/>
    <property type="match status" value="1"/>
</dbReference>
<dbReference type="Gene3D" id="3.40.50.720">
    <property type="entry name" value="NAD(P)-binding Rossmann-like Domain"/>
    <property type="match status" value="1"/>
</dbReference>
<evidence type="ECO:0000259" key="1">
    <source>
        <dbReference type="Pfam" id="PF01408"/>
    </source>
</evidence>
<dbReference type="InterPro" id="IPR000683">
    <property type="entry name" value="Gfo/Idh/MocA-like_OxRdtase_N"/>
</dbReference>
<dbReference type="GO" id="GO:0000166">
    <property type="term" value="F:nucleotide binding"/>
    <property type="evidence" value="ECO:0007669"/>
    <property type="project" value="InterPro"/>
</dbReference>
<name>A0A382E5V3_9ZZZZ</name>
<accession>A0A382E5V3</accession>
<dbReference type="InterPro" id="IPR036291">
    <property type="entry name" value="NAD(P)-bd_dom_sf"/>
</dbReference>
<evidence type="ECO:0000313" key="2">
    <source>
        <dbReference type="EMBL" id="SVB45799.1"/>
    </source>
</evidence>
<protein>
    <recommendedName>
        <fullName evidence="1">Gfo/Idh/MocA-like oxidoreductase N-terminal domain-containing protein</fullName>
    </recommendedName>
</protein>
<dbReference type="Pfam" id="PF01408">
    <property type="entry name" value="GFO_IDH_MocA"/>
    <property type="match status" value="1"/>
</dbReference>
<sequence length="283" mass="32991">MKIGIVGIGYWGKIILRNLRELGHKDITICEEREINWHEIGERYKQVWDYKELNCEFVFVIVPVVDHYEICSHFLERGVNVFCEKPLDTEPDRCVDLYNLADKHGSKLFVDWLFIYNPAVHKIKTLIDSLGKPKNIIANRMNFGPIRKDVNARWDLASHDVSIGCYLLDETPIRSRWLDFKRDKNSHQDDSTVGVLEFSETSMQINASWSYNMKNRMYIIEFDSSFLHWDDNTSTVLYGNDIMPIENKSPLHTSIKTFMGGDFDQKQLTLDITRSLCNAISTI</sequence>
<organism evidence="2">
    <name type="scientific">marine metagenome</name>
    <dbReference type="NCBI Taxonomy" id="408172"/>
    <lineage>
        <taxon>unclassified sequences</taxon>
        <taxon>metagenomes</taxon>
        <taxon>ecological metagenomes</taxon>
    </lineage>
</organism>